<evidence type="ECO:0000313" key="2">
    <source>
        <dbReference type="EMBL" id="MBD3666251.1"/>
    </source>
</evidence>
<dbReference type="EMBL" id="JACTAG010000006">
    <property type="protein sequence ID" value="MBD3666251.1"/>
    <property type="molecule type" value="Genomic_DNA"/>
</dbReference>
<dbReference type="SUPFAM" id="SSF53383">
    <property type="entry name" value="PLP-dependent transferases"/>
    <property type="match status" value="1"/>
</dbReference>
<evidence type="ECO:0000259" key="1">
    <source>
        <dbReference type="Pfam" id="PF00155"/>
    </source>
</evidence>
<proteinExistence type="predicted"/>
<dbReference type="Pfam" id="PF00155">
    <property type="entry name" value="Aminotran_1_2"/>
    <property type="match status" value="1"/>
</dbReference>
<dbReference type="InterPro" id="IPR004839">
    <property type="entry name" value="Aminotransferase_I/II_large"/>
</dbReference>
<evidence type="ECO:0000313" key="3">
    <source>
        <dbReference type="Proteomes" id="UP000635142"/>
    </source>
</evidence>
<reference evidence="2" key="1">
    <citation type="submission" date="2020-08" db="EMBL/GenBank/DDBJ databases">
        <title>Sulfitobacter aestuariivivens sp. nov., isolated from a tidal flat.</title>
        <authorList>
            <person name="Park S."/>
            <person name="Yoon J.-H."/>
        </authorList>
    </citation>
    <scope>NUCLEOTIDE SEQUENCE</scope>
    <source>
        <strain evidence="2">TSTF-M16</strain>
    </source>
</reference>
<feature type="domain" description="Aminotransferase class I/classII large" evidence="1">
    <location>
        <begin position="106"/>
        <end position="297"/>
    </location>
</feature>
<protein>
    <submittedName>
        <fullName evidence="2">Selenocysteine synthase</fullName>
    </submittedName>
</protein>
<gene>
    <name evidence="2" type="ORF">H9Q16_20160</name>
</gene>
<organism evidence="2 3">
    <name type="scientific">Sulfitobacter aestuariivivens</name>
    <dbReference type="NCBI Taxonomy" id="2766981"/>
    <lineage>
        <taxon>Bacteria</taxon>
        <taxon>Pseudomonadati</taxon>
        <taxon>Pseudomonadota</taxon>
        <taxon>Alphaproteobacteria</taxon>
        <taxon>Rhodobacterales</taxon>
        <taxon>Roseobacteraceae</taxon>
        <taxon>Sulfitobacter</taxon>
    </lineage>
</organism>
<dbReference type="Gene3D" id="3.90.1150.70">
    <property type="match status" value="1"/>
</dbReference>
<dbReference type="AlphaFoldDB" id="A0A927HGQ6"/>
<dbReference type="Gene3D" id="3.40.640.10">
    <property type="entry name" value="Type I PLP-dependent aspartate aminotransferase-like (Major domain)"/>
    <property type="match status" value="1"/>
</dbReference>
<dbReference type="InterPro" id="IPR015424">
    <property type="entry name" value="PyrdxlP-dep_Trfase"/>
</dbReference>
<dbReference type="Proteomes" id="UP000635142">
    <property type="component" value="Unassembled WGS sequence"/>
</dbReference>
<keyword evidence="3" id="KW-1185">Reference proteome</keyword>
<dbReference type="GO" id="GO:0030170">
    <property type="term" value="F:pyridoxal phosphate binding"/>
    <property type="evidence" value="ECO:0007669"/>
    <property type="project" value="InterPro"/>
</dbReference>
<comment type="caution">
    <text evidence="2">The sequence shown here is derived from an EMBL/GenBank/DDBJ whole genome shotgun (WGS) entry which is preliminary data.</text>
</comment>
<sequence length="427" mass="44355">MRDRGDLRMDKDRFGNVIDSSVGFARGRHLTDSAAEIRRLRHAQSVAAGVVSVKGIEAIGIFTGNPRYFPLKPEDLDSYCEEWIGPGLFASELAEVAIAHFGGGDTAAVTNRTSAGIVAAILALSDGRPVVSVVPDGDRSHASVVRGCNLARVELIEIPGSAVPAATIYENRPALMVLTTVTSTLARLPDDQTEVAISAGKAAGVTVFMDEAYGARLRPVLHGGSKSLAMGADFAITNADKAGLSGPRAGILCGSAQPVLATLAKASELGQEARAPIAAGAMRSLQAFDPQHLQDEARDGQSIADALADAWGEDVVLRSDLGPMLDEQDVLTRVLMMAGRDTANIVPAEATAAMGMILLRDNGVLTVNTHGAPGGRVSLRLKPTAGALDAVGGAPVLVEALDRAAGIVAERLDDAAWFEETLFGGPV</sequence>
<name>A0A927HGQ6_9RHOB</name>
<accession>A0A927HGQ6</accession>
<dbReference type="InterPro" id="IPR015421">
    <property type="entry name" value="PyrdxlP-dep_Trfase_major"/>
</dbReference>